<name>A0ABN6GF93_9GAMM</name>
<dbReference type="Pfam" id="PF10119">
    <property type="entry name" value="MethyTransf_Reg"/>
    <property type="match status" value="1"/>
</dbReference>
<proteinExistence type="predicted"/>
<evidence type="ECO:0000256" key="1">
    <source>
        <dbReference type="SAM" id="Coils"/>
    </source>
</evidence>
<keyword evidence="4" id="KW-1185">Reference proteome</keyword>
<gene>
    <name evidence="3" type="ORF">Atep_26600</name>
</gene>
<dbReference type="Gene3D" id="3.40.50.150">
    <property type="entry name" value="Vaccinia Virus protein VP39"/>
    <property type="match status" value="1"/>
</dbReference>
<feature type="domain" description="Methyltransferase regulatory" evidence="2">
    <location>
        <begin position="217"/>
        <end position="300"/>
    </location>
</feature>
<keyword evidence="3" id="KW-0808">Transferase</keyword>
<reference evidence="3 4" key="1">
    <citation type="submission" date="2021-04" db="EMBL/GenBank/DDBJ databases">
        <title>Complete genome sequencing of Allochromatium tepidum strain NZ.</title>
        <authorList>
            <person name="Tsukatani Y."/>
            <person name="Mori H."/>
        </authorList>
    </citation>
    <scope>NUCLEOTIDE SEQUENCE [LARGE SCALE GENOMIC DNA]</scope>
    <source>
        <strain evidence="3 4">NZ</strain>
    </source>
</reference>
<protein>
    <submittedName>
        <fullName evidence="3">Methyltransferase</fullName>
    </submittedName>
</protein>
<dbReference type="SUPFAM" id="SSF53335">
    <property type="entry name" value="S-adenosyl-L-methionine-dependent methyltransferases"/>
    <property type="match status" value="1"/>
</dbReference>
<dbReference type="Proteomes" id="UP000680679">
    <property type="component" value="Chromosome"/>
</dbReference>
<dbReference type="InterPro" id="IPR029063">
    <property type="entry name" value="SAM-dependent_MTases_sf"/>
</dbReference>
<feature type="coiled-coil region" evidence="1">
    <location>
        <begin position="473"/>
        <end position="500"/>
    </location>
</feature>
<accession>A0ABN6GF93</accession>
<evidence type="ECO:0000259" key="2">
    <source>
        <dbReference type="Pfam" id="PF10119"/>
    </source>
</evidence>
<evidence type="ECO:0000313" key="3">
    <source>
        <dbReference type="EMBL" id="BCU07983.1"/>
    </source>
</evidence>
<keyword evidence="1" id="KW-0175">Coiled coil</keyword>
<sequence length="511" mass="55557">MTDWTAGYVTEIDYTHGYYAELNPLRAQLALAAAGFAAPAGFAACCELGFGQGLSVNIHAAAGGAQWFATDFNPAQAGFAQWLAAASGARAALFDEAFADFCARTDLPDFDYIGLHGIWSWISDENRAVIANFVRRKLKVGGVLYVSYNCQPGWAAFVPLRDLLVEHHARLTAAGRGVVPRIDESLAFAERLFATSPLYARANPQVPERLKKIGEQNRHYLAHEYFNRDWHPMSVARMAEWLAPAKLQFAASAHLLDAVDAVNLTAEQQALLQEIPDPVFRQLVRDFCVNQQFRRDYWVKGARRLTPLTQAEALRAVRLVLVQPRGDVALKVTGALGEATLTEAVYAPILDALADHKPKTLGELEQALAPKVNFGQLVQAALVLTGAGVTQPAQDKAAASNAQPTTKRLDTALMNHARGSNDIAFLASPVTGGGLPVNRFEQLFLLAKAQGKANPPDWAAFAWQLLAAQGQRLVKEGKALETAEENLAELTAQAESFAQKRLPLLRALMVA</sequence>
<organism evidence="3 4">
    <name type="scientific">Allochromatium tepidum</name>
    <dbReference type="NCBI Taxonomy" id="553982"/>
    <lineage>
        <taxon>Bacteria</taxon>
        <taxon>Pseudomonadati</taxon>
        <taxon>Pseudomonadota</taxon>
        <taxon>Gammaproteobacteria</taxon>
        <taxon>Chromatiales</taxon>
        <taxon>Chromatiaceae</taxon>
        <taxon>Allochromatium</taxon>
    </lineage>
</organism>
<dbReference type="InterPro" id="IPR018773">
    <property type="entry name" value="MeTrfase_reg_dom_prd"/>
</dbReference>
<dbReference type="GO" id="GO:0032259">
    <property type="term" value="P:methylation"/>
    <property type="evidence" value="ECO:0007669"/>
    <property type="project" value="UniProtKB-KW"/>
</dbReference>
<keyword evidence="3" id="KW-0489">Methyltransferase</keyword>
<evidence type="ECO:0000313" key="4">
    <source>
        <dbReference type="Proteomes" id="UP000680679"/>
    </source>
</evidence>
<dbReference type="EMBL" id="AP024563">
    <property type="protein sequence ID" value="BCU07983.1"/>
    <property type="molecule type" value="Genomic_DNA"/>
</dbReference>
<dbReference type="GO" id="GO:0008168">
    <property type="term" value="F:methyltransferase activity"/>
    <property type="evidence" value="ECO:0007669"/>
    <property type="project" value="UniProtKB-KW"/>
</dbReference>